<sequence length="95" mass="10905">MHLIRAIFSSIHPTSSLYVRLILQNKFDRAIFVGKVLDELSSRTHAEVRGMSSVQRPDHILTINAQLRRKELTRWHIDLNGLLNQSPYTATPAEI</sequence>
<organism evidence="1 3">
    <name type="scientific">Puccinia graminis f. sp. tritici</name>
    <dbReference type="NCBI Taxonomy" id="56615"/>
    <lineage>
        <taxon>Eukaryota</taxon>
        <taxon>Fungi</taxon>
        <taxon>Dikarya</taxon>
        <taxon>Basidiomycota</taxon>
        <taxon>Pucciniomycotina</taxon>
        <taxon>Pucciniomycetes</taxon>
        <taxon>Pucciniales</taxon>
        <taxon>Pucciniaceae</taxon>
        <taxon>Puccinia</taxon>
    </lineage>
</organism>
<evidence type="ECO:0000313" key="3">
    <source>
        <dbReference type="Proteomes" id="UP000324748"/>
    </source>
</evidence>
<comment type="caution">
    <text evidence="1">The sequence shown here is derived from an EMBL/GenBank/DDBJ whole genome shotgun (WGS) entry which is preliminary data.</text>
</comment>
<name>A0A5B0MVH9_PUCGR</name>
<dbReference type="AlphaFoldDB" id="A0A5B0MVH9"/>
<proteinExistence type="predicted"/>
<dbReference type="EMBL" id="VSWC01000131">
    <property type="protein sequence ID" value="KAA1080955.1"/>
    <property type="molecule type" value="Genomic_DNA"/>
</dbReference>
<reference evidence="3 4" key="1">
    <citation type="submission" date="2019-05" db="EMBL/GenBank/DDBJ databases">
        <title>Emergence of the Ug99 lineage of the wheat stem rust pathogen through somatic hybridization.</title>
        <authorList>
            <person name="Li F."/>
            <person name="Upadhyaya N.M."/>
            <person name="Sperschneider J."/>
            <person name="Matny O."/>
            <person name="Nguyen-Phuc H."/>
            <person name="Mago R."/>
            <person name="Raley C."/>
            <person name="Miller M.E."/>
            <person name="Silverstein K.A.T."/>
            <person name="Henningsen E."/>
            <person name="Hirsch C.D."/>
            <person name="Visser B."/>
            <person name="Pretorius Z.A."/>
            <person name="Steffenson B.J."/>
            <person name="Schwessinger B."/>
            <person name="Dodds P.N."/>
            <person name="Figueroa M."/>
        </authorList>
    </citation>
    <scope>NUCLEOTIDE SEQUENCE [LARGE SCALE GENOMIC DNA]</scope>
    <source>
        <strain evidence="1">21-0</strain>
        <strain evidence="2 4">Ug99</strain>
    </source>
</reference>
<evidence type="ECO:0000313" key="4">
    <source>
        <dbReference type="Proteomes" id="UP000325313"/>
    </source>
</evidence>
<evidence type="ECO:0000313" key="2">
    <source>
        <dbReference type="EMBL" id="KAA1131113.1"/>
    </source>
</evidence>
<dbReference type="EMBL" id="VDEP01000104">
    <property type="protein sequence ID" value="KAA1131113.1"/>
    <property type="molecule type" value="Genomic_DNA"/>
</dbReference>
<protein>
    <submittedName>
        <fullName evidence="1">Uncharacterized protein</fullName>
    </submittedName>
</protein>
<dbReference type="Proteomes" id="UP000324748">
    <property type="component" value="Unassembled WGS sequence"/>
</dbReference>
<gene>
    <name evidence="1" type="ORF">PGT21_026246</name>
    <name evidence="2" type="ORF">PGTUg99_009562</name>
</gene>
<dbReference type="Proteomes" id="UP000325313">
    <property type="component" value="Unassembled WGS sequence"/>
</dbReference>
<evidence type="ECO:0000313" key="1">
    <source>
        <dbReference type="EMBL" id="KAA1080955.1"/>
    </source>
</evidence>
<accession>A0A5B0MVH9</accession>
<keyword evidence="3" id="KW-1185">Reference proteome</keyword>